<dbReference type="InterPro" id="IPR040108">
    <property type="entry name" value="Laa1/Sip1/HEATR5"/>
</dbReference>
<dbReference type="GO" id="GO:0006897">
    <property type="term" value="P:endocytosis"/>
    <property type="evidence" value="ECO:0007669"/>
    <property type="project" value="TreeGrafter"/>
</dbReference>
<dbReference type="InterPro" id="IPR011989">
    <property type="entry name" value="ARM-like"/>
</dbReference>
<reference evidence="4" key="1">
    <citation type="submission" date="2016-02" db="EMBL/GenBank/DDBJ databases">
        <title>Comparative genomics of biotechnologically important yeasts.</title>
        <authorList>
            <consortium name="DOE Joint Genome Institute"/>
            <person name="Riley R."/>
            <person name="Haridas S."/>
            <person name="Wolfe K.H."/>
            <person name="Lopes M.R."/>
            <person name="Hittinger C.T."/>
            <person name="Goker M."/>
            <person name="Salamov A."/>
            <person name="Wisecaver J."/>
            <person name="Long T.M."/>
            <person name="Aerts A.L."/>
            <person name="Barry K."/>
            <person name="Choi C."/>
            <person name="Clum A."/>
            <person name="Coughlan A.Y."/>
            <person name="Deshpande S."/>
            <person name="Douglass A.P."/>
            <person name="Hanson S.J."/>
            <person name="Klenk H.-P."/>
            <person name="Labutti K."/>
            <person name="Lapidus A."/>
            <person name="Lindquist E."/>
            <person name="Lipzen A."/>
            <person name="Meier-Kolthoff J.P."/>
            <person name="Ohm R.A."/>
            <person name="Otillar R.P."/>
            <person name="Pangilinan J."/>
            <person name="Peng Y."/>
            <person name="Rokas A."/>
            <person name="Rosa C.A."/>
            <person name="Scheuner C."/>
            <person name="Sibirny A.A."/>
            <person name="Slot J.C."/>
            <person name="Stielow J.B."/>
            <person name="Sun H."/>
            <person name="Kurtzman C.P."/>
            <person name="Blackwell M."/>
            <person name="Jeffries T.W."/>
            <person name="Grigoriev I.V."/>
        </authorList>
    </citation>
    <scope>NUCLEOTIDE SEQUENCE [LARGE SCALE GENOMIC DNA]</scope>
    <source>
        <strain evidence="4">NRRL Y-17796</strain>
    </source>
</reference>
<dbReference type="Pfam" id="PF20210">
    <property type="entry name" value="Laa1_Sip1_HTR5"/>
    <property type="match status" value="1"/>
</dbReference>
<organism evidence="3 4">
    <name type="scientific">Tortispora caseinolytica NRRL Y-17796</name>
    <dbReference type="NCBI Taxonomy" id="767744"/>
    <lineage>
        <taxon>Eukaryota</taxon>
        <taxon>Fungi</taxon>
        <taxon>Dikarya</taxon>
        <taxon>Ascomycota</taxon>
        <taxon>Saccharomycotina</taxon>
        <taxon>Trigonopsidomycetes</taxon>
        <taxon>Trigonopsidales</taxon>
        <taxon>Trigonopsidaceae</taxon>
        <taxon>Tortispora</taxon>
    </lineage>
</organism>
<evidence type="ECO:0000313" key="3">
    <source>
        <dbReference type="EMBL" id="ODV90003.1"/>
    </source>
</evidence>
<dbReference type="OrthoDB" id="192608at2759"/>
<dbReference type="EMBL" id="KV453842">
    <property type="protein sequence ID" value="ODV90003.1"/>
    <property type="molecule type" value="Genomic_DNA"/>
</dbReference>
<keyword evidence="4" id="KW-1185">Reference proteome</keyword>
<name>A0A1E4TE72_9ASCO</name>
<feature type="region of interest" description="Disordered" evidence="2">
    <location>
        <begin position="1305"/>
        <end position="1336"/>
    </location>
</feature>
<dbReference type="GO" id="GO:0005794">
    <property type="term" value="C:Golgi apparatus"/>
    <property type="evidence" value="ECO:0007669"/>
    <property type="project" value="TreeGrafter"/>
</dbReference>
<comment type="similarity">
    <text evidence="1">Belongs to the HEATR5 family.</text>
</comment>
<dbReference type="SUPFAM" id="SSF48371">
    <property type="entry name" value="ARM repeat"/>
    <property type="match status" value="2"/>
</dbReference>
<feature type="compositionally biased region" description="Acidic residues" evidence="2">
    <location>
        <begin position="1318"/>
        <end position="1328"/>
    </location>
</feature>
<dbReference type="GO" id="GO:0008104">
    <property type="term" value="P:intracellular protein localization"/>
    <property type="evidence" value="ECO:0007669"/>
    <property type="project" value="TreeGrafter"/>
</dbReference>
<dbReference type="InterPro" id="IPR046837">
    <property type="entry name" value="Laa1/Sip1/HEATR5-like_HEAT"/>
</dbReference>
<dbReference type="Proteomes" id="UP000095023">
    <property type="component" value="Unassembled WGS sequence"/>
</dbReference>
<dbReference type="GO" id="GO:0016020">
    <property type="term" value="C:membrane"/>
    <property type="evidence" value="ECO:0007669"/>
    <property type="project" value="TreeGrafter"/>
</dbReference>
<proteinExistence type="inferred from homology"/>
<evidence type="ECO:0000313" key="4">
    <source>
        <dbReference type="Proteomes" id="UP000095023"/>
    </source>
</evidence>
<dbReference type="GO" id="GO:0005829">
    <property type="term" value="C:cytosol"/>
    <property type="evidence" value="ECO:0007669"/>
    <property type="project" value="GOC"/>
</dbReference>
<gene>
    <name evidence="3" type="ORF">CANCADRAFT_99497</name>
</gene>
<dbReference type="PANTHER" id="PTHR21663:SF0">
    <property type="entry name" value="HEAT REPEAT-CONTAINING PROTEIN 5B"/>
    <property type="match status" value="1"/>
</dbReference>
<evidence type="ECO:0000256" key="1">
    <source>
        <dbReference type="ARBA" id="ARBA00008304"/>
    </source>
</evidence>
<sequence>MAADIVQSLKDASTLDADKQTATVFSILSNASNEVYDILEILKLIPELPTFPTYSVPINNLIADLCVKAVNSQSIKLYVVIEYLLMTLQGRLKDKDNKKLDVRPTFLSCTSTLFADYSHDIASFVPLAVICTTKIAKHSAIIQPKDSALRALLAILSTSSHSFSPQLLNEAFTRIKPCASDKSYLVRSRCIDCFTQIVSIANLTTASANSEPAASEASHLAIDLNSIISLCWKSAAIDSTTLRRSTAKCLASALSSSAAATDPKPLRATLDLLAEAYLKTNADEFTRTTVIAAYYELFLFLGSRQFFKNYTLIISHTASTIFRDSKLLENKYAVITALNSFTDLLNVAAKLLLSESQSMQLFQHLTEYYISSNTVKYAKYELILFCDVSHFYISTLGAALGETIIATISSYCALLSYSSKSVQIASAKCINLLCNISPNTIIPTQTLLLDLLESQIKKTPNDHYSVFGYTYALILLISTIELKPEYIATPLCAKIFRLSITLLKSASEEQDLAIALTKNEVSWTLFTGIMTLGPAFVKNHLEDMISFWSAAFPSKVNKKSLSSRRFVELDYLLFLKELIMTCIMSFIICNSKIITQNVAKRLFGLLDNACDFLSALPLSQSSRSVLSFSSGSKKSILNFKLNISGANVEEAVEARIPYSSSLDYFDYKIFLSRRVFQCYTLLFKIGHSHTLHQANLLTACMNVFADPNLYPMLSSAILDNKLSTLDLSDSQASRYLSSAQSSSSVPLDVRDCVAAGITSMYSKETIEQIITKEVTMDNFVPRIPEDGLLSQLDDNVTYPLRRFHGHDAFNFILMRQTLNDVSDESKFFKDIISANSMHVCSVLHQSALPVSASLTTSAMELFSYVFAEQTPRIQESMLQEIQSFILSKNNNNASGLIGARQQAVIVNSVFEIWHILSLIMEGNGIRITENYFRETPHIAKSMIDILLIGLKSPLSKVRDVSSSCIGIISLMNEDLVSQNIKMLIDQIVNDRTPEARAGAALALSSIYSNLGSLQGSAHFKSIFSIMSLLAADSHPEVSYWALIALGRIIDAASVLFGQFVKPTNTLLLKVYASPLELSPKNYPGNSNLQLDLPLSAAIASCFSSLILALGPDLAMSSSLLQSITSLCINVENYDLRGNQTIYQILKCWQTLTLFAPKAIDAKYVLNLLFSHASGILNDFSHRCQAIALSIIERLSRGDIVSLVRSAYDSAELPNQVIELLWRLYDQDPYSAILRDIITTWAITSTAKDPSSWIQDIRRIINLQFLSGPMLYQVSPSVFPDSYLHVPVEEQNARSVQAVVELRDDESNALEAGNGTEQQDGDDGEDMEADGPSASGNNILRWQTRSLAVFALRLSLEYKTEDLPAPDPSSYIKIEDLPPSIGDIVPYVGEIVRLAFLAATGSVTNSRLVGIYLLDDILKIFGSIADPEFAETALLEQFQAQIAAGLNPAFEEKSSPELVAEAIKVCADFVGSRIVKDTKQMPRVIKLLESSLKGYSKRLHISDSSSDNNIELTIGSYIPSSENEEIMLIHAVGRAWAALYLSSTENQYCRPLIDDNIESLCCIWFESLANLALIKFEPESDAEISMMPGTETDIKYHGVRRLGRSKYIANGWSLILYAFTEELMQNTDGCMKYLQFNSKRISFAITNKSAIFYTLLGIIYEGIISNSYMATRHGSYGQIFSASAATNVRRAQVLSNSLRHDDMLLNDNEMCLLLSGLANILSNTLCPHEIFGEQTFYELVEALERLVLTDRSASECKQVLQCVMMLIKSGSDIKSGQLNILIQIPVLVLNRLLPFDSQNNSRRSLNDFTEKEQDLLIVALNTLLEGVKSLVDSAKRNMLLTLIDLWEDLAANFNEASIPRSLVSLRDILKTIKEYMAVQDDSDTGLLVSKLVSYRKSVISNLVLLVQSHGNDYLEESSSLRIQLMKLGIILSNTESFIPLASDECEEFVRVTIQILFLNGEISQICLNMLKRLINETVNPDLLQPLIGNLSRAIIEKNDNSSKAGIVILAFVRKAKSDVSSFSLLLQLTLPLCACIDEELYNLARPDLIEIATSDPAVFKAVIDELAPNEQLKLRKIMTQA</sequence>
<dbReference type="GO" id="GO:0030139">
    <property type="term" value="C:endocytic vesicle"/>
    <property type="evidence" value="ECO:0007669"/>
    <property type="project" value="TreeGrafter"/>
</dbReference>
<dbReference type="PANTHER" id="PTHR21663">
    <property type="entry name" value="HYPOTHETICAL HEAT DOMAIN-CONTAINING"/>
    <property type="match status" value="1"/>
</dbReference>
<protein>
    <submittedName>
        <fullName evidence="3">Uncharacterized protein</fullName>
    </submittedName>
</protein>
<dbReference type="GO" id="GO:0042147">
    <property type="term" value="P:retrograde transport, endosome to Golgi"/>
    <property type="evidence" value="ECO:0007669"/>
    <property type="project" value="TreeGrafter"/>
</dbReference>
<dbReference type="InterPro" id="IPR016024">
    <property type="entry name" value="ARM-type_fold"/>
</dbReference>
<dbReference type="Gene3D" id="1.25.10.10">
    <property type="entry name" value="Leucine-rich Repeat Variant"/>
    <property type="match status" value="2"/>
</dbReference>
<evidence type="ECO:0000256" key="2">
    <source>
        <dbReference type="SAM" id="MobiDB-lite"/>
    </source>
</evidence>
<accession>A0A1E4TE72</accession>